<protein>
    <submittedName>
        <fullName evidence="2">Uncharacterized protein</fullName>
    </submittedName>
</protein>
<name>A0A6A6RE49_9PEZI</name>
<evidence type="ECO:0000313" key="3">
    <source>
        <dbReference type="Proteomes" id="UP000799750"/>
    </source>
</evidence>
<keyword evidence="3" id="KW-1185">Reference proteome</keyword>
<feature type="compositionally biased region" description="Polar residues" evidence="1">
    <location>
        <begin position="136"/>
        <end position="146"/>
    </location>
</feature>
<gene>
    <name evidence="2" type="ORF">BU16DRAFT_532435</name>
</gene>
<feature type="region of interest" description="Disordered" evidence="1">
    <location>
        <begin position="1"/>
        <end position="109"/>
    </location>
</feature>
<accession>A0A6A6RE49</accession>
<evidence type="ECO:0000256" key="1">
    <source>
        <dbReference type="SAM" id="MobiDB-lite"/>
    </source>
</evidence>
<feature type="region of interest" description="Disordered" evidence="1">
    <location>
        <begin position="123"/>
        <end position="148"/>
    </location>
</feature>
<sequence length="411" mass="45686">MAKPIAPTGGSEANTRGRQMRDNQNSKVRKTRVPLKLQVRNYQRRVLQLEHAMTTSKLASKPDAAIGDPSGGMSSQSDNAADFSNAENNDGQDESQLGGKEPQEDLEMDDADQDDVNIEEQKAGIDPNMDDGELDATSQSADQEQLQPARKPTELLDLPLEMLRKIVEFAVGAGGDIILNRSQRILFDSGRPVPNYARHSFNDDYVSTYMSLRMVSKALRPIVEESFFKYSPLKALNLVALRGALARRGLQKFNSNIRHVVLACLLFKCDEEKVNEILMSLPSLRRLTFCGLPINRGIPQCTPHEHEQASLNHSRDILDWYLPTLMALRDKFGKNGILIEFNANENGCFDDHEEAVRRACLCGNSPTDPPTEPLSQQAIKEKTEELKTAFIDALVAKEREVLDAGSLEVPG</sequence>
<dbReference type="EMBL" id="MU004181">
    <property type="protein sequence ID" value="KAF2502010.1"/>
    <property type="molecule type" value="Genomic_DNA"/>
</dbReference>
<dbReference type="OrthoDB" id="10555424at2759"/>
<evidence type="ECO:0000313" key="2">
    <source>
        <dbReference type="EMBL" id="KAF2502010.1"/>
    </source>
</evidence>
<feature type="compositionally biased region" description="Polar residues" evidence="1">
    <location>
        <begin position="11"/>
        <end position="26"/>
    </location>
</feature>
<dbReference type="Proteomes" id="UP000799750">
    <property type="component" value="Unassembled WGS sequence"/>
</dbReference>
<reference evidence="2" key="1">
    <citation type="journal article" date="2020" name="Stud. Mycol.">
        <title>101 Dothideomycetes genomes: a test case for predicting lifestyles and emergence of pathogens.</title>
        <authorList>
            <person name="Haridas S."/>
            <person name="Albert R."/>
            <person name="Binder M."/>
            <person name="Bloem J."/>
            <person name="Labutti K."/>
            <person name="Salamov A."/>
            <person name="Andreopoulos B."/>
            <person name="Baker S."/>
            <person name="Barry K."/>
            <person name="Bills G."/>
            <person name="Bluhm B."/>
            <person name="Cannon C."/>
            <person name="Castanera R."/>
            <person name="Culley D."/>
            <person name="Daum C."/>
            <person name="Ezra D."/>
            <person name="Gonzalez J."/>
            <person name="Henrissat B."/>
            <person name="Kuo A."/>
            <person name="Liang C."/>
            <person name="Lipzen A."/>
            <person name="Lutzoni F."/>
            <person name="Magnuson J."/>
            <person name="Mondo S."/>
            <person name="Nolan M."/>
            <person name="Ohm R."/>
            <person name="Pangilinan J."/>
            <person name="Park H.-J."/>
            <person name="Ramirez L."/>
            <person name="Alfaro M."/>
            <person name="Sun H."/>
            <person name="Tritt A."/>
            <person name="Yoshinaga Y."/>
            <person name="Zwiers L.-H."/>
            <person name="Turgeon B."/>
            <person name="Goodwin S."/>
            <person name="Spatafora J."/>
            <person name="Crous P."/>
            <person name="Grigoriev I."/>
        </authorList>
    </citation>
    <scope>NUCLEOTIDE SEQUENCE</scope>
    <source>
        <strain evidence="2">CBS 269.34</strain>
    </source>
</reference>
<organism evidence="2 3">
    <name type="scientific">Lophium mytilinum</name>
    <dbReference type="NCBI Taxonomy" id="390894"/>
    <lineage>
        <taxon>Eukaryota</taxon>
        <taxon>Fungi</taxon>
        <taxon>Dikarya</taxon>
        <taxon>Ascomycota</taxon>
        <taxon>Pezizomycotina</taxon>
        <taxon>Dothideomycetes</taxon>
        <taxon>Pleosporomycetidae</taxon>
        <taxon>Mytilinidiales</taxon>
        <taxon>Mytilinidiaceae</taxon>
        <taxon>Lophium</taxon>
    </lineage>
</organism>
<dbReference type="AlphaFoldDB" id="A0A6A6RE49"/>
<proteinExistence type="predicted"/>